<dbReference type="EMBL" id="GGEC01052591">
    <property type="protein sequence ID" value="MBX33075.1"/>
    <property type="molecule type" value="Transcribed_RNA"/>
</dbReference>
<dbReference type="PANTHER" id="PTHR42851">
    <property type="entry name" value="ALDOLASE-RELATED"/>
    <property type="match status" value="1"/>
</dbReference>
<dbReference type="PANTHER" id="PTHR42851:SF4">
    <property type="entry name" value="PWWP DOMAIN-CONTAINING PROTEIN"/>
    <property type="match status" value="1"/>
</dbReference>
<feature type="region of interest" description="Disordered" evidence="1">
    <location>
        <begin position="322"/>
        <end position="417"/>
    </location>
</feature>
<accession>A0A2P2MS95</accession>
<dbReference type="Pfam" id="PF00855">
    <property type="entry name" value="PWWP"/>
    <property type="match status" value="1"/>
</dbReference>
<dbReference type="InterPro" id="IPR053063">
    <property type="entry name" value="PWWP_domain_containing_PDP"/>
</dbReference>
<name>A0A2P2MS95_RHIMU</name>
<evidence type="ECO:0000259" key="2">
    <source>
        <dbReference type="PROSITE" id="PS50812"/>
    </source>
</evidence>
<dbReference type="CDD" id="cd05162">
    <property type="entry name" value="PWWP"/>
    <property type="match status" value="1"/>
</dbReference>
<dbReference type="PROSITE" id="PS50812">
    <property type="entry name" value="PWWP"/>
    <property type="match status" value="1"/>
</dbReference>
<feature type="region of interest" description="Disordered" evidence="1">
    <location>
        <begin position="577"/>
        <end position="624"/>
    </location>
</feature>
<dbReference type="SUPFAM" id="SSF63748">
    <property type="entry name" value="Tudor/PWWP/MBT"/>
    <property type="match status" value="1"/>
</dbReference>
<protein>
    <submittedName>
        <fullName evidence="3">Dentin sialophosphoprotein</fullName>
    </submittedName>
</protein>
<evidence type="ECO:0000256" key="1">
    <source>
        <dbReference type="SAM" id="MobiDB-lite"/>
    </source>
</evidence>
<dbReference type="InterPro" id="IPR000313">
    <property type="entry name" value="PWWP_dom"/>
</dbReference>
<organism evidence="3">
    <name type="scientific">Rhizophora mucronata</name>
    <name type="common">Asiatic mangrove</name>
    <dbReference type="NCBI Taxonomy" id="61149"/>
    <lineage>
        <taxon>Eukaryota</taxon>
        <taxon>Viridiplantae</taxon>
        <taxon>Streptophyta</taxon>
        <taxon>Embryophyta</taxon>
        <taxon>Tracheophyta</taxon>
        <taxon>Spermatophyta</taxon>
        <taxon>Magnoliopsida</taxon>
        <taxon>eudicotyledons</taxon>
        <taxon>Gunneridae</taxon>
        <taxon>Pentapetalae</taxon>
        <taxon>rosids</taxon>
        <taxon>fabids</taxon>
        <taxon>Malpighiales</taxon>
        <taxon>Rhizophoraceae</taxon>
        <taxon>Rhizophora</taxon>
    </lineage>
</organism>
<feature type="compositionally biased region" description="Polar residues" evidence="1">
    <location>
        <begin position="393"/>
        <end position="413"/>
    </location>
</feature>
<proteinExistence type="predicted"/>
<dbReference type="Gene3D" id="2.30.30.140">
    <property type="match status" value="1"/>
</dbReference>
<dbReference type="AlphaFoldDB" id="A0A2P2MS95"/>
<dbReference type="SMART" id="SM00293">
    <property type="entry name" value="PWWP"/>
    <property type="match status" value="1"/>
</dbReference>
<sequence length="736" mass="82183">MEGYERSLNSATEVQKLAEGNQHLIVEVGLNENAAQQISDTDLGEGQGMTVEEQVLDAEQFGSCEEQEMEVDEHNTGTEQPKIAEDRTVKESALKFGSTGNAIHARYDLFLEDEGEFSVSNLVWGKVRSHPWWPGQILDPSIASEKAMKYHKKDCFLVAYFGDRTFAWNEASLLKPFRSHFHQVEKQNTSESFQNAVNCALEEVARRVELGLACSCFPKDIYDRIRFQVVENAGIQEESTRIDGPAKFASCDAFEPEKLLEYIKELACCPTDGADCLELLTAKSQLLAFCRFRGSTQLPEFVFCGDVLERADGLEFQGEGTEYESPVCRNDGGSLPDQETLQTQRSSCHKRKHNLKDSVHARRKERSLTELTGEPWDSLDDEIGSDEKADMNIVSSPSGKKQKGSESFASDSATPEGRKTISLAQVSTSISLPKPSFKIGDCIRRVASQMTGSPSILKNNSQKVDGSSDGLVGDRFDVSIKLSEDSEVKTMIVPTEYSSKDEFLAQLHLAASDPLKRHSFLNIIVSFFTDFRNSVIVDRDDKLGVKRRKAYTFGGSPATFEFEDMNDTYWTDRVIQNGSEVQPSRKNRKRENQVVSGDPDKSLHQSNSRKRCSDGYSDLSAEKPTGYVDEKAPAELVMHFPVVDSVPSETNLNKMFRCFGPISESKTEVDRDTNRARVVFKRCSDAEAAYGSAPKFNIFGSMLVNYHLNYTISVPFKTVPFATTNGVEDATLFLEY</sequence>
<evidence type="ECO:0000313" key="3">
    <source>
        <dbReference type="EMBL" id="MBX33075.1"/>
    </source>
</evidence>
<feature type="compositionally biased region" description="Polar residues" evidence="1">
    <location>
        <begin position="337"/>
        <end position="346"/>
    </location>
</feature>
<reference evidence="3" key="1">
    <citation type="submission" date="2018-02" db="EMBL/GenBank/DDBJ databases">
        <title>Rhizophora mucronata_Transcriptome.</title>
        <authorList>
            <person name="Meera S.P."/>
            <person name="Sreeshan A."/>
            <person name="Augustine A."/>
        </authorList>
    </citation>
    <scope>NUCLEOTIDE SEQUENCE</scope>
    <source>
        <tissue evidence="3">Leaf</tissue>
    </source>
</reference>
<feature type="domain" description="PWWP" evidence="2">
    <location>
        <begin position="119"/>
        <end position="180"/>
    </location>
</feature>